<name>A0A2M9A949_9BACT</name>
<sequence length="92" mass="11012">MDQILTRKKVIDISFGINAHNEVEKNVPQNFTLDELYYASIFELFSTHNFTPKGQTFIPKAHLDSLYFIHQCYNKKIENLKKTQKKRERYKD</sequence>
<proteinExistence type="predicted"/>
<organism evidence="1 2">
    <name type="scientific">Hallerella succinigenes</name>
    <dbReference type="NCBI Taxonomy" id="1896222"/>
    <lineage>
        <taxon>Bacteria</taxon>
        <taxon>Pseudomonadati</taxon>
        <taxon>Fibrobacterota</taxon>
        <taxon>Fibrobacteria</taxon>
        <taxon>Fibrobacterales</taxon>
        <taxon>Fibrobacteraceae</taxon>
        <taxon>Hallerella</taxon>
    </lineage>
</organism>
<gene>
    <name evidence="1" type="ORF">BGX16_2154</name>
</gene>
<keyword evidence="2" id="KW-1185">Reference proteome</keyword>
<protein>
    <submittedName>
        <fullName evidence="1">Uncharacterized protein</fullName>
    </submittedName>
</protein>
<accession>A0A2M9A949</accession>
<comment type="caution">
    <text evidence="1">The sequence shown here is derived from an EMBL/GenBank/DDBJ whole genome shotgun (WGS) entry which is preliminary data.</text>
</comment>
<dbReference type="EMBL" id="PGEX01000001">
    <property type="protein sequence ID" value="PJJ42137.1"/>
    <property type="molecule type" value="Genomic_DNA"/>
</dbReference>
<reference evidence="1 2" key="1">
    <citation type="submission" date="2017-11" db="EMBL/GenBank/DDBJ databases">
        <title>Animal gut microbial communities from fecal samples from Wisconsin, USA.</title>
        <authorList>
            <person name="Neumann A."/>
        </authorList>
    </citation>
    <scope>NUCLEOTIDE SEQUENCE [LARGE SCALE GENOMIC DNA]</scope>
    <source>
        <strain evidence="1 2">UWS3</strain>
    </source>
</reference>
<evidence type="ECO:0000313" key="1">
    <source>
        <dbReference type="EMBL" id="PJJ42137.1"/>
    </source>
</evidence>
<dbReference type="Proteomes" id="UP000231134">
    <property type="component" value="Unassembled WGS sequence"/>
</dbReference>
<dbReference type="AlphaFoldDB" id="A0A2M9A949"/>
<evidence type="ECO:0000313" key="2">
    <source>
        <dbReference type="Proteomes" id="UP000231134"/>
    </source>
</evidence>